<organism evidence="13">
    <name type="scientific">Lysobacter firmicutimachus</name>
    <dbReference type="NCBI Taxonomy" id="1792846"/>
    <lineage>
        <taxon>Bacteria</taxon>
        <taxon>Pseudomonadati</taxon>
        <taxon>Pseudomonadota</taxon>
        <taxon>Gammaproteobacteria</taxon>
        <taxon>Lysobacterales</taxon>
        <taxon>Lysobacteraceae</taxon>
        <taxon>Lysobacter</taxon>
    </lineage>
</organism>
<evidence type="ECO:0000313" key="13">
    <source>
        <dbReference type="EMBL" id="XCO73612.1"/>
    </source>
</evidence>
<evidence type="ECO:0000256" key="2">
    <source>
        <dbReference type="ARBA" id="ARBA00022670"/>
    </source>
</evidence>
<comment type="similarity">
    <text evidence="1">Belongs to the peptidase S1 family.</text>
</comment>
<sequence length="399" mass="40936">MSVSISRQSARTISLSACVALAAAATFASGAAVAGDTVDAQLKFAMQRDLGIFPGQYAQYLATERLAQSQGRAIEREFGSAYAGSWIERNADGSFKLVAASAGARKSSSIGGVEVRNVRHSLKQLQQSMDLLDASSRARIKGISKPLTGVQSWYVDPVSNSVVVKVDQGALDRGIDFVALSGADSGSVRIEETPGTLQTAATIVGGIEYSINNASLCSVGFSVTRSSTKGFVTAGHCGSAGAIVRIGGAQVGSFAASRFPGNDRAWVSVGSGNTLQPWVSNYSGGNVIVRGSTEAAIGAAVCRSGRTTGYRCGTITAKNVTANYAQGAVYGLTQGNACMGRGDSGGSWITSAGQAQGVMSGGNVQANGNNCGIPASQRSSLFERLNPILSQYGLSLVRG</sequence>
<dbReference type="Pfam" id="PF00089">
    <property type="entry name" value="Trypsin"/>
    <property type="match status" value="1"/>
</dbReference>
<dbReference type="AlphaFoldDB" id="A0AAU8MQR3"/>
<evidence type="ECO:0000256" key="1">
    <source>
        <dbReference type="ARBA" id="ARBA00007664"/>
    </source>
</evidence>
<dbReference type="Gene3D" id="2.40.10.10">
    <property type="entry name" value="Trypsin-like serine proteases"/>
    <property type="match status" value="2"/>
</dbReference>
<evidence type="ECO:0000256" key="8">
    <source>
        <dbReference type="PIRSR" id="PIRSR001134-1"/>
    </source>
</evidence>
<keyword evidence="2" id="KW-0645">Protease</keyword>
<evidence type="ECO:0000256" key="7">
    <source>
        <dbReference type="ARBA" id="ARBA00023157"/>
    </source>
</evidence>
<proteinExistence type="inferred from homology"/>
<evidence type="ECO:0000259" key="11">
    <source>
        <dbReference type="Pfam" id="PF00089"/>
    </source>
</evidence>
<dbReference type="SUPFAM" id="SSF50494">
    <property type="entry name" value="Trypsin-like serine proteases"/>
    <property type="match status" value="1"/>
</dbReference>
<keyword evidence="7 9" id="KW-1015">Disulfide bond</keyword>
<feature type="domain" description="Peptidase S1A alpha-lytic prodomain" evidence="12">
    <location>
        <begin position="120"/>
        <end position="184"/>
    </location>
</feature>
<protein>
    <submittedName>
        <fullName evidence="13">S1 family peptidase</fullName>
    </submittedName>
</protein>
<gene>
    <name evidence="13" type="ORF">ABU614_14575</name>
</gene>
<dbReference type="InterPro" id="IPR001316">
    <property type="entry name" value="Pept_S1A_streptogrisin"/>
</dbReference>
<dbReference type="PIRSF" id="PIRSF001134">
    <property type="entry name" value="Streptogrisin"/>
    <property type="match status" value="1"/>
</dbReference>
<dbReference type="RefSeq" id="WP_363796515.1">
    <property type="nucleotide sequence ID" value="NZ_CP159925.1"/>
</dbReference>
<dbReference type="PRINTS" id="PR00861">
    <property type="entry name" value="ALYTICPTASE"/>
</dbReference>
<name>A0AAU8MQR3_9GAMM</name>
<dbReference type="InterPro" id="IPR035070">
    <property type="entry name" value="Streptogrisin_prodomain"/>
</dbReference>
<accession>A0AAU8MQR3</accession>
<feature type="active site" description="Charge relay system" evidence="8">
    <location>
        <position position="236"/>
    </location>
</feature>
<dbReference type="EMBL" id="CP159925">
    <property type="protein sequence ID" value="XCO73612.1"/>
    <property type="molecule type" value="Genomic_DNA"/>
</dbReference>
<evidence type="ECO:0000256" key="5">
    <source>
        <dbReference type="ARBA" id="ARBA00022825"/>
    </source>
</evidence>
<dbReference type="Gene3D" id="3.30.300.50">
    <property type="match status" value="2"/>
</dbReference>
<dbReference type="CDD" id="cd21112">
    <property type="entry name" value="alphaLP-like"/>
    <property type="match status" value="1"/>
</dbReference>
<dbReference type="InterPro" id="IPR004236">
    <property type="entry name" value="Pept_S1_alpha_lytic"/>
</dbReference>
<evidence type="ECO:0000259" key="12">
    <source>
        <dbReference type="Pfam" id="PF02983"/>
    </source>
</evidence>
<evidence type="ECO:0000256" key="6">
    <source>
        <dbReference type="ARBA" id="ARBA00023145"/>
    </source>
</evidence>
<feature type="domain" description="Peptidase S1" evidence="11">
    <location>
        <begin position="204"/>
        <end position="373"/>
    </location>
</feature>
<evidence type="ECO:0000256" key="10">
    <source>
        <dbReference type="SAM" id="SignalP"/>
    </source>
</evidence>
<dbReference type="InterPro" id="IPR037295">
    <property type="entry name" value="Alpha-lytic_protease_prodomain"/>
</dbReference>
<dbReference type="GO" id="GO:0005576">
    <property type="term" value="C:extracellular region"/>
    <property type="evidence" value="ECO:0007669"/>
    <property type="project" value="InterPro"/>
</dbReference>
<keyword evidence="4" id="KW-0378">Hydrolase</keyword>
<keyword evidence="5" id="KW-0720">Serine protease</keyword>
<dbReference type="InterPro" id="IPR009003">
    <property type="entry name" value="Peptidase_S1_PA"/>
</dbReference>
<keyword evidence="3 10" id="KW-0732">Signal</keyword>
<keyword evidence="6" id="KW-0865">Zymogen</keyword>
<dbReference type="InterPro" id="IPR043504">
    <property type="entry name" value="Peptidase_S1_PA_chymotrypsin"/>
</dbReference>
<feature type="active site" description="Charge relay system" evidence="8">
    <location>
        <position position="344"/>
    </location>
</feature>
<feature type="disulfide bond" evidence="9">
    <location>
        <begin position="217"/>
        <end position="237"/>
    </location>
</feature>
<dbReference type="SUPFAM" id="SSF54806">
    <property type="entry name" value="Alpha-lytic protease prodomain"/>
    <property type="match status" value="2"/>
</dbReference>
<evidence type="ECO:0000256" key="9">
    <source>
        <dbReference type="PIRSR" id="PIRSR001134-2"/>
    </source>
</evidence>
<feature type="disulfide bond" evidence="9">
    <location>
        <begin position="302"/>
        <end position="312"/>
    </location>
</feature>
<dbReference type="GO" id="GO:0004252">
    <property type="term" value="F:serine-type endopeptidase activity"/>
    <property type="evidence" value="ECO:0007669"/>
    <property type="project" value="InterPro"/>
</dbReference>
<evidence type="ECO:0000256" key="3">
    <source>
        <dbReference type="ARBA" id="ARBA00022729"/>
    </source>
</evidence>
<feature type="active site" description="Charge relay system" evidence="8">
    <location>
        <position position="263"/>
    </location>
</feature>
<dbReference type="GO" id="GO:0006508">
    <property type="term" value="P:proteolysis"/>
    <property type="evidence" value="ECO:0007669"/>
    <property type="project" value="UniProtKB-KW"/>
</dbReference>
<feature type="signal peptide" evidence="10">
    <location>
        <begin position="1"/>
        <end position="34"/>
    </location>
</feature>
<dbReference type="InterPro" id="IPR001254">
    <property type="entry name" value="Trypsin_dom"/>
</dbReference>
<reference evidence="13" key="1">
    <citation type="submission" date="2024-06" db="EMBL/GenBank/DDBJ databases">
        <authorList>
            <person name="Li S."/>
        </authorList>
    </citation>
    <scope>NUCLEOTIDE SEQUENCE</scope>
    <source>
        <strain evidence="13">SR10</strain>
    </source>
</reference>
<feature type="chain" id="PRO_5043459642" evidence="10">
    <location>
        <begin position="35"/>
        <end position="399"/>
    </location>
</feature>
<evidence type="ECO:0000256" key="4">
    <source>
        <dbReference type="ARBA" id="ARBA00022801"/>
    </source>
</evidence>
<feature type="disulfide bond" evidence="9">
    <location>
        <begin position="338"/>
        <end position="371"/>
    </location>
</feature>
<dbReference type="Pfam" id="PF02983">
    <property type="entry name" value="Pro_Al_protease"/>
    <property type="match status" value="1"/>
</dbReference>